<accession>A0AAQ3L5Z0</accession>
<keyword evidence="7" id="KW-1185">Reference proteome</keyword>
<dbReference type="GO" id="GO:0046872">
    <property type="term" value="F:metal ion binding"/>
    <property type="evidence" value="ECO:0007669"/>
    <property type="project" value="UniProtKB-KW"/>
</dbReference>
<evidence type="ECO:0000313" key="7">
    <source>
        <dbReference type="Proteomes" id="UP001304300"/>
    </source>
</evidence>
<dbReference type="PANTHER" id="PTHR42693:SF53">
    <property type="entry name" value="ENDO-4-O-SULFATASE"/>
    <property type="match status" value="1"/>
</dbReference>
<reference evidence="6 7" key="1">
    <citation type="submission" date="2023-10" db="EMBL/GenBank/DDBJ databases">
        <title>Rubellicoccus peritrichatus gen. nov., sp. nov., isolated from an algae of coral reef tank.</title>
        <authorList>
            <person name="Luo J."/>
        </authorList>
    </citation>
    <scope>NUCLEOTIDE SEQUENCE [LARGE SCALE GENOMIC DNA]</scope>
    <source>
        <strain evidence="6 7">CR14</strain>
    </source>
</reference>
<name>A0AAQ3L5Z0_9BACT</name>
<evidence type="ECO:0000256" key="1">
    <source>
        <dbReference type="ARBA" id="ARBA00008779"/>
    </source>
</evidence>
<gene>
    <name evidence="6" type="ORF">RZN69_12250</name>
</gene>
<organism evidence="6 7">
    <name type="scientific">Rubellicoccus peritrichatus</name>
    <dbReference type="NCBI Taxonomy" id="3080537"/>
    <lineage>
        <taxon>Bacteria</taxon>
        <taxon>Pseudomonadati</taxon>
        <taxon>Verrucomicrobiota</taxon>
        <taxon>Opitutia</taxon>
        <taxon>Puniceicoccales</taxon>
        <taxon>Cerasicoccaceae</taxon>
        <taxon>Rubellicoccus</taxon>
    </lineage>
</organism>
<dbReference type="InterPro" id="IPR024607">
    <property type="entry name" value="Sulfatase_CS"/>
</dbReference>
<dbReference type="Proteomes" id="UP001304300">
    <property type="component" value="Chromosome"/>
</dbReference>
<dbReference type="GO" id="GO:0004065">
    <property type="term" value="F:arylsulfatase activity"/>
    <property type="evidence" value="ECO:0007669"/>
    <property type="project" value="TreeGrafter"/>
</dbReference>
<dbReference type="InterPro" id="IPR050738">
    <property type="entry name" value="Sulfatase"/>
</dbReference>
<dbReference type="InterPro" id="IPR017850">
    <property type="entry name" value="Alkaline_phosphatase_core_sf"/>
</dbReference>
<sequence>MTSICSLQAGSVLLIIADDLGRDSLSAFNNDPAASLPPTPTIDSLAAQGIRFERTYAYATCSPTRASILTGRYGFRTGVIGPNEGEHTLQANEFTLPEAILASGAIGTRMAQLGKWHLGNETADIPNTIGGWPHFAGSLGGGLSSYNRWTKVINGVSTSRYTTYATTDIVNDAVTWITEQGSDDWFLWVAFNAPHTPFHKPDNDLHDYDSLDGTNEDIEANPRPYYEAMVQAMDTEIERLLQSVDLNNTTVIFIGDNGSPGTVVQSPFSTRHAKGSLYEGGVNVPMIIAGEAVANNLHNTVSNEIINTVDLYKTVLDLFAIDANSILPSELVFDSQSFHPLLTGASSVHTREIAYSRSPSSGANPGAIIVNSKYKWINYADRSDEFYALSDGLSETNDRLTGTLDSNESAALTDFTTELESLQNVPQIHAVYLDNDNQFTAEVGWFANANLTLQKSTELTEDSWQPVANFTITDDGSNVYYVKDDAALSTNGFYRVSSE</sequence>
<dbReference type="EMBL" id="CP136920">
    <property type="protein sequence ID" value="WOO39387.1"/>
    <property type="molecule type" value="Genomic_DNA"/>
</dbReference>
<evidence type="ECO:0000259" key="5">
    <source>
        <dbReference type="Pfam" id="PF00884"/>
    </source>
</evidence>
<dbReference type="AlphaFoldDB" id="A0AAQ3L5Z0"/>
<evidence type="ECO:0000313" key="6">
    <source>
        <dbReference type="EMBL" id="WOO39387.1"/>
    </source>
</evidence>
<keyword evidence="3 6" id="KW-0378">Hydrolase</keyword>
<comment type="similarity">
    <text evidence="1">Belongs to the sulfatase family.</text>
</comment>
<dbReference type="PROSITE" id="PS00523">
    <property type="entry name" value="SULFATASE_1"/>
    <property type="match status" value="1"/>
</dbReference>
<evidence type="ECO:0000256" key="4">
    <source>
        <dbReference type="ARBA" id="ARBA00022837"/>
    </source>
</evidence>
<dbReference type="PANTHER" id="PTHR42693">
    <property type="entry name" value="ARYLSULFATASE FAMILY MEMBER"/>
    <property type="match status" value="1"/>
</dbReference>
<dbReference type="InterPro" id="IPR000917">
    <property type="entry name" value="Sulfatase_N"/>
</dbReference>
<keyword evidence="2" id="KW-0479">Metal-binding</keyword>
<dbReference type="KEGG" id="puo:RZN69_12250"/>
<feature type="domain" description="Sulfatase N-terminal" evidence="5">
    <location>
        <begin position="12"/>
        <end position="319"/>
    </location>
</feature>
<evidence type="ECO:0000256" key="2">
    <source>
        <dbReference type="ARBA" id="ARBA00022723"/>
    </source>
</evidence>
<protein>
    <submittedName>
        <fullName evidence="6">Sulfatase-like hydrolase/transferase</fullName>
    </submittedName>
</protein>
<dbReference type="RefSeq" id="WP_317831263.1">
    <property type="nucleotide sequence ID" value="NZ_CP136920.1"/>
</dbReference>
<keyword evidence="4" id="KW-0106">Calcium</keyword>
<proteinExistence type="inferred from homology"/>
<dbReference type="SUPFAM" id="SSF53649">
    <property type="entry name" value="Alkaline phosphatase-like"/>
    <property type="match status" value="1"/>
</dbReference>
<evidence type="ECO:0000256" key="3">
    <source>
        <dbReference type="ARBA" id="ARBA00022801"/>
    </source>
</evidence>
<dbReference type="Pfam" id="PF00884">
    <property type="entry name" value="Sulfatase"/>
    <property type="match status" value="1"/>
</dbReference>
<dbReference type="Gene3D" id="3.40.720.10">
    <property type="entry name" value="Alkaline Phosphatase, subunit A"/>
    <property type="match status" value="1"/>
</dbReference>